<keyword evidence="1" id="KW-0808">Transferase</keyword>
<dbReference type="InterPro" id="IPR027417">
    <property type="entry name" value="P-loop_NTPase"/>
</dbReference>
<dbReference type="Pfam" id="PF02572">
    <property type="entry name" value="CobA_CobO_BtuR"/>
    <property type="match status" value="1"/>
</dbReference>
<dbReference type="GO" id="GO:0009236">
    <property type="term" value="P:cobalamin biosynthetic process"/>
    <property type="evidence" value="ECO:0007669"/>
    <property type="project" value="InterPro"/>
</dbReference>
<reference evidence="1" key="2">
    <citation type="submission" date="2020-01" db="EMBL/GenBank/DDBJ databases">
        <authorList>
            <person name="Hornung B."/>
        </authorList>
    </citation>
    <scope>NUCLEOTIDE SEQUENCE</scope>
    <source>
        <strain evidence="1">PacBioINE</strain>
    </source>
</reference>
<dbReference type="PIRSF" id="PIRSF015617">
    <property type="entry name" value="Adensltrnsf_CobA"/>
    <property type="match status" value="1"/>
</dbReference>
<proteinExistence type="predicted"/>
<reference evidence="2" key="1">
    <citation type="submission" date="2014-11" db="EMBL/GenBank/DDBJ databases">
        <authorList>
            <person name="Hornung B.V."/>
        </authorList>
    </citation>
    <scope>NUCLEOTIDE SEQUENCE</scope>
    <source>
        <strain evidence="2">INE</strain>
    </source>
</reference>
<name>A0A8S0WGI3_9FIRM</name>
<dbReference type="PANTHER" id="PTHR46638">
    <property type="entry name" value="CORRINOID ADENOSYLTRANSFERASE"/>
    <property type="match status" value="1"/>
</dbReference>
<dbReference type="PANTHER" id="PTHR46638:SF1">
    <property type="entry name" value="CORRINOID ADENOSYLTRANSFERASE"/>
    <property type="match status" value="1"/>
</dbReference>
<protein>
    <submittedName>
        <fullName evidence="2">Cob(I)alamin adenosyltransferase</fullName>
    </submittedName>
    <submittedName>
        <fullName evidence="1">Cob(I)yrinic acid a,c-diamide adenosyltransferase</fullName>
        <ecNumber evidence="1 2">2.5.1.17</ecNumber>
    </submittedName>
</protein>
<dbReference type="KEGG" id="aacx:DEACI_2583"/>
<dbReference type="GO" id="GO:0008817">
    <property type="term" value="F:corrinoid adenosyltransferase activity"/>
    <property type="evidence" value="ECO:0007669"/>
    <property type="project" value="UniProtKB-EC"/>
</dbReference>
<dbReference type="InterPro" id="IPR003724">
    <property type="entry name" value="CblAdoTrfase_CobA"/>
</dbReference>
<dbReference type="Proteomes" id="UP000836597">
    <property type="component" value="Chromosome"/>
</dbReference>
<evidence type="ECO:0000313" key="3">
    <source>
        <dbReference type="Proteomes" id="UP001071230"/>
    </source>
</evidence>
<dbReference type="RefSeq" id="WP_240985374.1">
    <property type="nucleotide sequence ID" value="NZ_CDGJ01000078.1"/>
</dbReference>
<gene>
    <name evidence="1" type="ORF">DEACI_2583</name>
    <name evidence="2" type="ORF">DEACI_2719</name>
</gene>
<dbReference type="Proteomes" id="UP001071230">
    <property type="component" value="Unassembled WGS sequence"/>
</dbReference>
<dbReference type="Gene3D" id="3.40.50.300">
    <property type="entry name" value="P-loop containing nucleotide triphosphate hydrolases"/>
    <property type="match status" value="1"/>
</dbReference>
<evidence type="ECO:0000313" key="2">
    <source>
        <dbReference type="EMBL" id="CEJ08244.1"/>
    </source>
</evidence>
<dbReference type="EMBL" id="LR746496">
    <property type="protein sequence ID" value="CAA7601912.1"/>
    <property type="molecule type" value="Genomic_DNA"/>
</dbReference>
<accession>A0A8S0WGI3</accession>
<dbReference type="SUPFAM" id="SSF52540">
    <property type="entry name" value="P-loop containing nucleoside triphosphate hydrolases"/>
    <property type="match status" value="1"/>
</dbReference>
<dbReference type="GO" id="GO:0005524">
    <property type="term" value="F:ATP binding"/>
    <property type="evidence" value="ECO:0007669"/>
    <property type="project" value="InterPro"/>
</dbReference>
<dbReference type="EMBL" id="CDGJ01000078">
    <property type="protein sequence ID" value="CEJ08244.1"/>
    <property type="molecule type" value="Genomic_DNA"/>
</dbReference>
<evidence type="ECO:0000313" key="1">
    <source>
        <dbReference type="EMBL" id="CAA7601912.1"/>
    </source>
</evidence>
<sequence>MITVYTGNGKGKTTSALGAALAARGNGKKVIMLQFLKGSTYSGELTGLYRLGIPLLQFGVGCRWAAMIRSGFRHCSGCGECFRDNRNPALATEFVQTALRFLSGLTPAEYDLIILDEVSHALNYGFLPMDELRHLLTGPGDWILTGRRMPEELMPWADEWWEFRAKKHPLTRGIQSRRGIEY</sequence>
<dbReference type="AlphaFoldDB" id="A0A8S0WGI3"/>
<dbReference type="EC" id="2.5.1.17" evidence="1 2"/>
<keyword evidence="3" id="KW-1185">Reference proteome</keyword>
<organism evidence="1">
    <name type="scientific">Acididesulfobacillus acetoxydans</name>
    <dbReference type="NCBI Taxonomy" id="1561005"/>
    <lineage>
        <taxon>Bacteria</taxon>
        <taxon>Bacillati</taxon>
        <taxon>Bacillota</taxon>
        <taxon>Clostridia</taxon>
        <taxon>Eubacteriales</taxon>
        <taxon>Peptococcaceae</taxon>
        <taxon>Acididesulfobacillus</taxon>
    </lineage>
</organism>